<evidence type="ECO:0000256" key="4">
    <source>
        <dbReference type="ARBA" id="ARBA00022801"/>
    </source>
</evidence>
<comment type="subcellular location">
    <subcellularLocation>
        <location evidence="1">Membrane</location>
        <topology evidence="1">Multi-pass membrane protein</topology>
    </subcellularLocation>
</comment>
<evidence type="ECO:0000313" key="10">
    <source>
        <dbReference type="Proteomes" id="UP000662857"/>
    </source>
</evidence>
<feature type="transmembrane region" description="Helical" evidence="7">
    <location>
        <begin position="284"/>
        <end position="304"/>
    </location>
</feature>
<sequence>MSQPTIPVCYRHPSRETYLRCSRCDRPICPSCMNDAAVGHHCPDCVAEGRRSQRSARTAFGGTQAGRHGHVTIALIALNVAVAAMVLVIGGTQSAAAGGWGGLLGGLTPAHLWGGLQPGPQIWTEIVGDRLLRGTGGVAEGEYYRLLTSMFLHYGVFHLALNMFALWVVGGVLEPLLGRLRFLALYLVSGIGGGVATYLFASMGTVAAGASGAVFGLFAAFFIIMRRLGRDTSMITMILVVNLILTFVIPQISIWGHLGGLVTGGLVALGLAYAPRQHRNPIQLATIVGIVVVLTALTITRTLLLT</sequence>
<feature type="transmembrane region" description="Helical" evidence="7">
    <location>
        <begin position="255"/>
        <end position="272"/>
    </location>
</feature>
<evidence type="ECO:0000256" key="1">
    <source>
        <dbReference type="ARBA" id="ARBA00004141"/>
    </source>
</evidence>
<evidence type="ECO:0000256" key="7">
    <source>
        <dbReference type="SAM" id="Phobius"/>
    </source>
</evidence>
<keyword evidence="3 7" id="KW-0812">Transmembrane</keyword>
<dbReference type="KEGG" id="nhy:JQS43_25600"/>
<dbReference type="Gene3D" id="1.20.1540.10">
    <property type="entry name" value="Rhomboid-like"/>
    <property type="match status" value="1"/>
</dbReference>
<dbReference type="PANTHER" id="PTHR43731">
    <property type="entry name" value="RHOMBOID PROTEASE"/>
    <property type="match status" value="1"/>
</dbReference>
<dbReference type="InterPro" id="IPR050925">
    <property type="entry name" value="Rhomboid_protease_S54"/>
</dbReference>
<dbReference type="Pfam" id="PF01694">
    <property type="entry name" value="Rhomboid"/>
    <property type="match status" value="1"/>
</dbReference>
<feature type="transmembrane region" description="Helical" evidence="7">
    <location>
        <begin position="151"/>
        <end position="173"/>
    </location>
</feature>
<proteinExistence type="inferred from homology"/>
<feature type="transmembrane region" description="Helical" evidence="7">
    <location>
        <begin position="71"/>
        <end position="90"/>
    </location>
</feature>
<dbReference type="PANTHER" id="PTHR43731:SF14">
    <property type="entry name" value="PRESENILIN-ASSOCIATED RHOMBOID-LIKE PROTEIN, MITOCHONDRIAL"/>
    <property type="match status" value="1"/>
</dbReference>
<dbReference type="EMBL" id="CP070499">
    <property type="protein sequence ID" value="QSB14776.1"/>
    <property type="molecule type" value="Genomic_DNA"/>
</dbReference>
<organism evidence="9 10">
    <name type="scientific">Natronosporangium hydrolyticum</name>
    <dbReference type="NCBI Taxonomy" id="2811111"/>
    <lineage>
        <taxon>Bacteria</taxon>
        <taxon>Bacillati</taxon>
        <taxon>Actinomycetota</taxon>
        <taxon>Actinomycetes</taxon>
        <taxon>Micromonosporales</taxon>
        <taxon>Micromonosporaceae</taxon>
        <taxon>Natronosporangium</taxon>
    </lineage>
</organism>
<keyword evidence="5 7" id="KW-1133">Transmembrane helix</keyword>
<dbReference type="InterPro" id="IPR022764">
    <property type="entry name" value="Peptidase_S54_rhomboid_dom"/>
</dbReference>
<evidence type="ECO:0000256" key="3">
    <source>
        <dbReference type="ARBA" id="ARBA00022692"/>
    </source>
</evidence>
<feature type="transmembrane region" description="Helical" evidence="7">
    <location>
        <begin position="232"/>
        <end position="249"/>
    </location>
</feature>
<feature type="transmembrane region" description="Helical" evidence="7">
    <location>
        <begin position="180"/>
        <end position="200"/>
    </location>
</feature>
<dbReference type="SUPFAM" id="SSF144091">
    <property type="entry name" value="Rhomboid-like"/>
    <property type="match status" value="1"/>
</dbReference>
<evidence type="ECO:0000256" key="2">
    <source>
        <dbReference type="ARBA" id="ARBA00009045"/>
    </source>
</evidence>
<comment type="similarity">
    <text evidence="2">Belongs to the peptidase S54 family.</text>
</comment>
<feature type="transmembrane region" description="Helical" evidence="7">
    <location>
        <begin position="206"/>
        <end position="225"/>
    </location>
</feature>
<reference evidence="9" key="1">
    <citation type="submission" date="2021-02" db="EMBL/GenBank/DDBJ databases">
        <title>Natrosporangium hydrolyticum gen. nov., sp. nov, a haloalkaliphilic actinobacterium from a soda solonchak soil.</title>
        <authorList>
            <person name="Sorokin D.Y."/>
            <person name="Khijniak T.V."/>
            <person name="Zakharycheva A.P."/>
            <person name="Boueva O.V."/>
            <person name="Ariskina E.V."/>
            <person name="Hahnke R.L."/>
            <person name="Bunk B."/>
            <person name="Sproer C."/>
            <person name="Schumann P."/>
            <person name="Evtushenko L.I."/>
            <person name="Kublanov I.V."/>
        </authorList>
    </citation>
    <scope>NUCLEOTIDE SEQUENCE</scope>
    <source>
        <strain evidence="9">DSM 106523</strain>
    </source>
</reference>
<dbReference type="AlphaFoldDB" id="A0A895YJJ0"/>
<evidence type="ECO:0000259" key="8">
    <source>
        <dbReference type="Pfam" id="PF01694"/>
    </source>
</evidence>
<dbReference type="RefSeq" id="WP_239676933.1">
    <property type="nucleotide sequence ID" value="NZ_CP070499.1"/>
</dbReference>
<evidence type="ECO:0000256" key="5">
    <source>
        <dbReference type="ARBA" id="ARBA00022989"/>
    </source>
</evidence>
<feature type="domain" description="Peptidase S54 rhomboid" evidence="8">
    <location>
        <begin position="141"/>
        <end position="271"/>
    </location>
</feature>
<keyword evidence="9" id="KW-0645">Protease</keyword>
<keyword evidence="6 7" id="KW-0472">Membrane</keyword>
<dbReference type="GO" id="GO:0016020">
    <property type="term" value="C:membrane"/>
    <property type="evidence" value="ECO:0007669"/>
    <property type="project" value="UniProtKB-SubCell"/>
</dbReference>
<keyword evidence="4" id="KW-0378">Hydrolase</keyword>
<keyword evidence="10" id="KW-1185">Reference proteome</keyword>
<dbReference type="Proteomes" id="UP000662857">
    <property type="component" value="Chromosome"/>
</dbReference>
<accession>A0A895YJJ0</accession>
<evidence type="ECO:0000313" key="9">
    <source>
        <dbReference type="EMBL" id="QSB14776.1"/>
    </source>
</evidence>
<dbReference type="InterPro" id="IPR035952">
    <property type="entry name" value="Rhomboid-like_sf"/>
</dbReference>
<name>A0A895YJJ0_9ACTN</name>
<protein>
    <submittedName>
        <fullName evidence="9">Rhomboid family intramembrane serine protease</fullName>
    </submittedName>
</protein>
<gene>
    <name evidence="9" type="ORF">JQS43_25600</name>
</gene>
<dbReference type="GO" id="GO:0004252">
    <property type="term" value="F:serine-type endopeptidase activity"/>
    <property type="evidence" value="ECO:0007669"/>
    <property type="project" value="InterPro"/>
</dbReference>
<dbReference type="GO" id="GO:0006508">
    <property type="term" value="P:proteolysis"/>
    <property type="evidence" value="ECO:0007669"/>
    <property type="project" value="UniProtKB-KW"/>
</dbReference>
<evidence type="ECO:0000256" key="6">
    <source>
        <dbReference type="ARBA" id="ARBA00023136"/>
    </source>
</evidence>